<keyword evidence="5 7" id="KW-1133">Transmembrane helix</keyword>
<dbReference type="InterPro" id="IPR008276">
    <property type="entry name" value="C_nuclsd_transpt"/>
</dbReference>
<dbReference type="NCBIfam" id="TIGR00804">
    <property type="entry name" value="nupC"/>
    <property type="match status" value="1"/>
</dbReference>
<sequence>MSLFMSLVGMAVLLAIAVLLSDNRKAINLRTVGGAFAIQFCLGAFVLYVPVGRDVLYGMSQAVANVIGYGNDGINFLFGGLTSDKMFEVFGGGGFVFALRVLPVIVFFSALISVLYYLGVMQVVINALGGGLQKALGTSRAESMSATANIFVGQTEAPLVIRPFVPKMTQSELFAVMCGGLASVAGGVLAGYASMGVPLEYLIAASFMAAPGGLLFAKIIKPETEEPIEQLAGDEAHGDDKPANVIDAAAAGASSGMQLALNVGAMLLAFIGLIALINGMLGGIGGWFGMPELTLELILGYIFSPLAFLIGVPWEEATIAGSFIGQKLVVNEFVAYLNFAPYLGEAAEVVLSEKTKAIISFALCGFANLSSVAILLGGLGGLAPSRRHDIARFGMKAVAAGTLSNLMSATIAGLFVTINAM</sequence>
<dbReference type="RefSeq" id="WP_048898031.1">
    <property type="nucleotide sequence ID" value="NZ_AP024852.1"/>
</dbReference>
<dbReference type="PANTHER" id="PTHR10590:SF4">
    <property type="entry name" value="SOLUTE CARRIER FAMILY 28 MEMBER 3"/>
    <property type="match status" value="1"/>
</dbReference>
<reference evidence="11 12" key="1">
    <citation type="submission" date="2018-01" db="EMBL/GenBank/DDBJ databases">
        <title>Whole genome sequencing of Histamine producing bacteria.</title>
        <authorList>
            <person name="Butler K."/>
        </authorList>
    </citation>
    <scope>NUCLEOTIDE SEQUENCE [LARGE SCALE GENOMIC DNA]</scope>
    <source>
        <strain evidence="11 12">DSM 24669</strain>
    </source>
</reference>
<feature type="transmembrane region" description="Helical" evidence="7">
    <location>
        <begin position="259"/>
        <end position="281"/>
    </location>
</feature>
<gene>
    <name evidence="11" type="ORF">C9I94_12785</name>
</gene>
<evidence type="ECO:0000259" key="8">
    <source>
        <dbReference type="Pfam" id="PF01773"/>
    </source>
</evidence>
<feature type="domain" description="Concentrative nucleoside transporter C-terminal" evidence="9">
    <location>
        <begin position="201"/>
        <end position="413"/>
    </location>
</feature>
<dbReference type="Pfam" id="PF07662">
    <property type="entry name" value="Nucleos_tra2_C"/>
    <property type="match status" value="1"/>
</dbReference>
<dbReference type="Proteomes" id="UP000240481">
    <property type="component" value="Unassembled WGS sequence"/>
</dbReference>
<keyword evidence="12" id="KW-1185">Reference proteome</keyword>
<feature type="domain" description="Concentrative nucleoside transporter N-terminal" evidence="8">
    <location>
        <begin position="8"/>
        <end position="81"/>
    </location>
</feature>
<feature type="transmembrane region" description="Helical" evidence="7">
    <location>
        <begin position="31"/>
        <end position="51"/>
    </location>
</feature>
<dbReference type="InterPro" id="IPR011657">
    <property type="entry name" value="CNT_C_dom"/>
</dbReference>
<dbReference type="EMBL" id="PYLZ01000006">
    <property type="protein sequence ID" value="PSW24205.1"/>
    <property type="molecule type" value="Genomic_DNA"/>
</dbReference>
<evidence type="ECO:0000313" key="11">
    <source>
        <dbReference type="EMBL" id="PSW24205.1"/>
    </source>
</evidence>
<evidence type="ECO:0000256" key="6">
    <source>
        <dbReference type="ARBA" id="ARBA00023136"/>
    </source>
</evidence>
<dbReference type="Pfam" id="PF01773">
    <property type="entry name" value="Nucleos_tra2_N"/>
    <property type="match status" value="1"/>
</dbReference>
<keyword evidence="6 7" id="KW-0472">Membrane</keyword>
<proteinExistence type="inferred from homology"/>
<dbReference type="InterPro" id="IPR002668">
    <property type="entry name" value="CNT_N_dom"/>
</dbReference>
<comment type="similarity">
    <text evidence="2 7">Belongs to the concentrative nucleoside transporter (CNT) (TC 2.A.41) family.</text>
</comment>
<evidence type="ECO:0000256" key="2">
    <source>
        <dbReference type="ARBA" id="ARBA00009033"/>
    </source>
</evidence>
<evidence type="ECO:0000259" key="9">
    <source>
        <dbReference type="Pfam" id="PF07662"/>
    </source>
</evidence>
<evidence type="ECO:0000256" key="5">
    <source>
        <dbReference type="ARBA" id="ARBA00022989"/>
    </source>
</evidence>
<comment type="subcellular location">
    <subcellularLocation>
        <location evidence="1">Cell membrane</location>
        <topology evidence="1">Multi-pass membrane protein</topology>
    </subcellularLocation>
</comment>
<protein>
    <recommendedName>
        <fullName evidence="7">Nucleoside permease</fullName>
    </recommendedName>
</protein>
<evidence type="ECO:0000256" key="3">
    <source>
        <dbReference type="ARBA" id="ARBA00022475"/>
    </source>
</evidence>
<keyword evidence="7" id="KW-0813">Transport</keyword>
<feature type="domain" description="Nucleoside transporter/FeoB GTPase Gate" evidence="10">
    <location>
        <begin position="98"/>
        <end position="196"/>
    </location>
</feature>
<dbReference type="AlphaFoldDB" id="A0A0J8Y0N7"/>
<keyword evidence="3" id="KW-1003">Cell membrane</keyword>
<feature type="transmembrane region" description="Helical" evidence="7">
    <location>
        <begin position="201"/>
        <end position="220"/>
    </location>
</feature>
<organism evidence="11 12">
    <name type="scientific">Photobacterium swingsii</name>
    <dbReference type="NCBI Taxonomy" id="680026"/>
    <lineage>
        <taxon>Bacteria</taxon>
        <taxon>Pseudomonadati</taxon>
        <taxon>Pseudomonadota</taxon>
        <taxon>Gammaproteobacteria</taxon>
        <taxon>Vibrionales</taxon>
        <taxon>Vibrionaceae</taxon>
        <taxon>Photobacterium</taxon>
    </lineage>
</organism>
<dbReference type="OrthoDB" id="9766455at2"/>
<comment type="caution">
    <text evidence="11">The sequence shown here is derived from an EMBL/GenBank/DDBJ whole genome shotgun (WGS) entry which is preliminary data.</text>
</comment>
<feature type="transmembrane region" description="Helical" evidence="7">
    <location>
        <begin position="95"/>
        <end position="118"/>
    </location>
</feature>
<feature type="transmembrane region" description="Helical" evidence="7">
    <location>
        <begin position="293"/>
        <end position="314"/>
    </location>
</feature>
<dbReference type="GO" id="GO:0005337">
    <property type="term" value="F:nucleoside transmembrane transporter activity"/>
    <property type="evidence" value="ECO:0007669"/>
    <property type="project" value="InterPro"/>
</dbReference>
<evidence type="ECO:0000256" key="1">
    <source>
        <dbReference type="ARBA" id="ARBA00004651"/>
    </source>
</evidence>
<evidence type="ECO:0000256" key="7">
    <source>
        <dbReference type="RuleBase" id="RU362018"/>
    </source>
</evidence>
<evidence type="ECO:0000259" key="10">
    <source>
        <dbReference type="Pfam" id="PF07670"/>
    </source>
</evidence>
<feature type="transmembrane region" description="Helical" evidence="7">
    <location>
        <begin position="397"/>
        <end position="418"/>
    </location>
</feature>
<dbReference type="GO" id="GO:0005886">
    <property type="term" value="C:plasma membrane"/>
    <property type="evidence" value="ECO:0007669"/>
    <property type="project" value="UniProtKB-SubCell"/>
</dbReference>
<evidence type="ECO:0000256" key="4">
    <source>
        <dbReference type="ARBA" id="ARBA00022692"/>
    </source>
</evidence>
<feature type="transmembrane region" description="Helical" evidence="7">
    <location>
        <begin position="357"/>
        <end position="376"/>
    </location>
</feature>
<accession>A0A0J8Y0N7</accession>
<dbReference type="InterPro" id="IPR011642">
    <property type="entry name" value="Gate_dom"/>
</dbReference>
<dbReference type="STRING" id="680026.AB733_06490"/>
<evidence type="ECO:0000313" key="12">
    <source>
        <dbReference type="Proteomes" id="UP000240481"/>
    </source>
</evidence>
<feature type="transmembrane region" description="Helical" evidence="7">
    <location>
        <begin position="173"/>
        <end position="194"/>
    </location>
</feature>
<dbReference type="PANTHER" id="PTHR10590">
    <property type="entry name" value="SODIUM/NUCLEOSIDE COTRANSPORTER"/>
    <property type="match status" value="1"/>
</dbReference>
<dbReference type="GO" id="GO:0015293">
    <property type="term" value="F:symporter activity"/>
    <property type="evidence" value="ECO:0007669"/>
    <property type="project" value="TreeGrafter"/>
</dbReference>
<keyword evidence="4 7" id="KW-0812">Transmembrane</keyword>
<dbReference type="Pfam" id="PF07670">
    <property type="entry name" value="Gate"/>
    <property type="match status" value="1"/>
</dbReference>
<dbReference type="InterPro" id="IPR018270">
    <property type="entry name" value="C_nuclsd_transpt_met_bac"/>
</dbReference>
<name>A0A0J8Y0N7_9GAMM</name>